<keyword evidence="3" id="KW-1185">Reference proteome</keyword>
<dbReference type="OrthoDB" id="10032414at2759"/>
<evidence type="ECO:0000313" key="2">
    <source>
        <dbReference type="EMBL" id="KAF7274318.1"/>
    </source>
</evidence>
<reference evidence="2" key="1">
    <citation type="submission" date="2020-08" db="EMBL/GenBank/DDBJ databases">
        <title>Genome sequencing and assembly of the red palm weevil Rhynchophorus ferrugineus.</title>
        <authorList>
            <person name="Dias G.B."/>
            <person name="Bergman C.M."/>
            <person name="Manee M."/>
        </authorList>
    </citation>
    <scope>NUCLEOTIDE SEQUENCE</scope>
    <source>
        <strain evidence="2">AA-2017</strain>
        <tissue evidence="2">Whole larva</tissue>
    </source>
</reference>
<dbReference type="PANTHER" id="PTHR46060:SF1">
    <property type="entry name" value="MARINER MOS1 TRANSPOSASE-LIKE PROTEIN"/>
    <property type="match status" value="1"/>
</dbReference>
<dbReference type="Gene3D" id="1.10.10.1450">
    <property type="match status" value="1"/>
</dbReference>
<evidence type="ECO:0000259" key="1">
    <source>
        <dbReference type="Pfam" id="PF17906"/>
    </source>
</evidence>
<sequence>MAKKEFRVLIKYCFLKGKNIVEARTWLDAEFPDTVPGKSAIKYWYAKFRRGEMSAEYGERSGRPKEVITPGNVKKIYKIVLNAQKAKLAGKPPHVDDDGGGAGTAIGNQITIAGFSDVLEHSGKSPLLSGSVLTSDVNMAEGVATLRRRKRDPRIIFYGAVNSNAAISTNRRRVREGGESRPLLNLN</sequence>
<protein>
    <recommendedName>
        <fullName evidence="1">Mos1 transposase HTH domain-containing protein</fullName>
    </recommendedName>
</protein>
<name>A0A834M887_RHYFE</name>
<comment type="caution">
    <text evidence="2">The sequence shown here is derived from an EMBL/GenBank/DDBJ whole genome shotgun (WGS) entry which is preliminary data.</text>
</comment>
<accession>A0A834M887</accession>
<dbReference type="PANTHER" id="PTHR46060">
    <property type="entry name" value="MARINER MOS1 TRANSPOSASE-LIKE PROTEIN"/>
    <property type="match status" value="1"/>
</dbReference>
<dbReference type="EMBL" id="JAACXV010012912">
    <property type="protein sequence ID" value="KAF7274318.1"/>
    <property type="molecule type" value="Genomic_DNA"/>
</dbReference>
<evidence type="ECO:0000313" key="3">
    <source>
        <dbReference type="Proteomes" id="UP000625711"/>
    </source>
</evidence>
<organism evidence="2 3">
    <name type="scientific">Rhynchophorus ferrugineus</name>
    <name type="common">Red palm weevil</name>
    <name type="synonym">Curculio ferrugineus</name>
    <dbReference type="NCBI Taxonomy" id="354439"/>
    <lineage>
        <taxon>Eukaryota</taxon>
        <taxon>Metazoa</taxon>
        <taxon>Ecdysozoa</taxon>
        <taxon>Arthropoda</taxon>
        <taxon>Hexapoda</taxon>
        <taxon>Insecta</taxon>
        <taxon>Pterygota</taxon>
        <taxon>Neoptera</taxon>
        <taxon>Endopterygota</taxon>
        <taxon>Coleoptera</taxon>
        <taxon>Polyphaga</taxon>
        <taxon>Cucujiformia</taxon>
        <taxon>Curculionidae</taxon>
        <taxon>Dryophthorinae</taxon>
        <taxon>Rhynchophorus</taxon>
    </lineage>
</organism>
<dbReference type="AlphaFoldDB" id="A0A834M887"/>
<feature type="domain" description="Mos1 transposase HTH" evidence="1">
    <location>
        <begin position="3"/>
        <end position="52"/>
    </location>
</feature>
<proteinExistence type="predicted"/>
<gene>
    <name evidence="2" type="ORF">GWI33_013014</name>
</gene>
<dbReference type="Pfam" id="PF17906">
    <property type="entry name" value="HTH_48"/>
    <property type="match status" value="1"/>
</dbReference>
<dbReference type="Proteomes" id="UP000625711">
    <property type="component" value="Unassembled WGS sequence"/>
</dbReference>
<dbReference type="InterPro" id="IPR041426">
    <property type="entry name" value="Mos1_HTH"/>
</dbReference>
<dbReference type="InterPro" id="IPR052709">
    <property type="entry name" value="Transposase-MT_Hybrid"/>
</dbReference>